<feature type="domain" description="C2H2-type" evidence="9">
    <location>
        <begin position="52"/>
        <end position="79"/>
    </location>
</feature>
<evidence type="ECO:0000256" key="2">
    <source>
        <dbReference type="ARBA" id="ARBA00022723"/>
    </source>
</evidence>
<feature type="compositionally biased region" description="Polar residues" evidence="8">
    <location>
        <begin position="32"/>
        <end position="43"/>
    </location>
</feature>
<keyword evidence="2" id="KW-0479">Metal-binding</keyword>
<accession>A0ABR0BED4</accession>
<evidence type="ECO:0000256" key="3">
    <source>
        <dbReference type="ARBA" id="ARBA00022737"/>
    </source>
</evidence>
<dbReference type="Proteomes" id="UP001287286">
    <property type="component" value="Unassembled WGS sequence"/>
</dbReference>
<dbReference type="InterPro" id="IPR013087">
    <property type="entry name" value="Znf_C2H2_type"/>
</dbReference>
<keyword evidence="11" id="KW-1185">Reference proteome</keyword>
<evidence type="ECO:0000256" key="5">
    <source>
        <dbReference type="ARBA" id="ARBA00022833"/>
    </source>
</evidence>
<evidence type="ECO:0000259" key="9">
    <source>
        <dbReference type="PROSITE" id="PS50157"/>
    </source>
</evidence>
<evidence type="ECO:0000256" key="8">
    <source>
        <dbReference type="SAM" id="MobiDB-lite"/>
    </source>
</evidence>
<dbReference type="PANTHER" id="PTHR24394">
    <property type="entry name" value="ZINC FINGER PROTEIN"/>
    <property type="match status" value="1"/>
</dbReference>
<comment type="caution">
    <text evidence="10">The sequence shown here is derived from an EMBL/GenBank/DDBJ whole genome shotgun (WGS) entry which is preliminary data.</text>
</comment>
<evidence type="ECO:0000256" key="7">
    <source>
        <dbReference type="PROSITE-ProRule" id="PRU00042"/>
    </source>
</evidence>
<keyword evidence="5" id="KW-0862">Zinc</keyword>
<evidence type="ECO:0000256" key="6">
    <source>
        <dbReference type="ARBA" id="ARBA00023242"/>
    </source>
</evidence>
<dbReference type="EMBL" id="JAWRVI010000196">
    <property type="protein sequence ID" value="KAK4071810.1"/>
    <property type="molecule type" value="Genomic_DNA"/>
</dbReference>
<dbReference type="PROSITE" id="PS50157">
    <property type="entry name" value="ZINC_FINGER_C2H2_2"/>
    <property type="match status" value="2"/>
</dbReference>
<feature type="region of interest" description="Disordered" evidence="8">
    <location>
        <begin position="1"/>
        <end position="50"/>
    </location>
</feature>
<reference evidence="10 11" key="1">
    <citation type="journal article" date="2024" name="Microbiol. Resour. Announc.">
        <title>Genome annotations for the ascomycete fungi Trichoderma harzianum, Trichoderma aggressivum, and Purpureocillium lilacinum.</title>
        <authorList>
            <person name="Beijen E.P.W."/>
            <person name="Ohm R.A."/>
        </authorList>
    </citation>
    <scope>NUCLEOTIDE SEQUENCE [LARGE SCALE GENOMIC DNA]</scope>
    <source>
        <strain evidence="10 11">CBS 150709</strain>
    </source>
</reference>
<name>A0ABR0BED4_PURLI</name>
<keyword evidence="4 7" id="KW-0863">Zinc-finger</keyword>
<protein>
    <submittedName>
        <fullName evidence="10">Transcriptional regulator family: C2H2 zinc finger</fullName>
    </submittedName>
</protein>
<evidence type="ECO:0000256" key="1">
    <source>
        <dbReference type="ARBA" id="ARBA00004123"/>
    </source>
</evidence>
<keyword evidence="3" id="KW-0677">Repeat</keyword>
<dbReference type="SMART" id="SM00355">
    <property type="entry name" value="ZnF_C2H2"/>
    <property type="match status" value="2"/>
</dbReference>
<organism evidence="10 11">
    <name type="scientific">Purpureocillium lilacinum</name>
    <name type="common">Paecilomyces lilacinus</name>
    <dbReference type="NCBI Taxonomy" id="33203"/>
    <lineage>
        <taxon>Eukaryota</taxon>
        <taxon>Fungi</taxon>
        <taxon>Dikarya</taxon>
        <taxon>Ascomycota</taxon>
        <taxon>Pezizomycotina</taxon>
        <taxon>Sordariomycetes</taxon>
        <taxon>Hypocreomycetidae</taxon>
        <taxon>Hypocreales</taxon>
        <taxon>Ophiocordycipitaceae</taxon>
        <taxon>Purpureocillium</taxon>
    </lineage>
</organism>
<dbReference type="Gene3D" id="3.30.160.60">
    <property type="entry name" value="Classic Zinc Finger"/>
    <property type="match status" value="2"/>
</dbReference>
<evidence type="ECO:0000313" key="10">
    <source>
        <dbReference type="EMBL" id="KAK4071810.1"/>
    </source>
</evidence>
<dbReference type="PROSITE" id="PS00028">
    <property type="entry name" value="ZINC_FINGER_C2H2_1"/>
    <property type="match status" value="2"/>
</dbReference>
<gene>
    <name evidence="10" type="ORF">Purlil1_13302</name>
</gene>
<proteinExistence type="predicted"/>
<dbReference type="SUPFAM" id="SSF57667">
    <property type="entry name" value="beta-beta-alpha zinc fingers"/>
    <property type="match status" value="1"/>
</dbReference>
<feature type="domain" description="C2H2-type" evidence="9">
    <location>
        <begin position="80"/>
        <end position="104"/>
    </location>
</feature>
<dbReference type="Pfam" id="PF00096">
    <property type="entry name" value="zf-C2H2"/>
    <property type="match status" value="3"/>
</dbReference>
<evidence type="ECO:0000313" key="11">
    <source>
        <dbReference type="Proteomes" id="UP001287286"/>
    </source>
</evidence>
<comment type="subcellular location">
    <subcellularLocation>
        <location evidence="1">Nucleus</location>
    </subcellularLocation>
</comment>
<sequence>MLGKRPTCRYLPQQPSYGSPGPRIAKSDNPEPQKSQPDTNTPRKGQKHPARLQCSLCLKGFTRAYNLRSHVRTHTGERPFVCTVCSKAFARQHDRKRHEKLHRGGGGFVCRGDLEPSGQWGCGRVFARADALARHLRSDGRSVCNKPIFDQDMHRQRSISQQPRSADWLSDPNLAIPPPMGVDTALCSPMDVTVDDVLSVSLLAQYPALADMDWMDWSFPTAGSDMDSLGSLTATFDGSDDHDETIRPVTGPYAKWWSAYLDASRSLASETTRKVR</sequence>
<keyword evidence="6" id="KW-0539">Nucleus</keyword>
<dbReference type="InterPro" id="IPR036236">
    <property type="entry name" value="Znf_C2H2_sf"/>
</dbReference>
<dbReference type="PANTHER" id="PTHR24394:SF44">
    <property type="entry name" value="ZINC FINGER PROTEIN 271-LIKE"/>
    <property type="match status" value="1"/>
</dbReference>
<evidence type="ECO:0000256" key="4">
    <source>
        <dbReference type="ARBA" id="ARBA00022771"/>
    </source>
</evidence>